<sequence length="64" mass="7157">MAKVSSFTKKESPKVALKVSKSGMEFESLMCKIDVASFSRMMSKSNLPTPEVREIVQVFKELKG</sequence>
<evidence type="ECO:0000313" key="1">
    <source>
        <dbReference type="EMBL" id="KKN27293.1"/>
    </source>
</evidence>
<name>A0A0F9SD47_9ZZZZ</name>
<protein>
    <submittedName>
        <fullName evidence="1">Uncharacterized protein</fullName>
    </submittedName>
</protein>
<proteinExistence type="predicted"/>
<reference evidence="1" key="1">
    <citation type="journal article" date="2015" name="Nature">
        <title>Complex archaea that bridge the gap between prokaryotes and eukaryotes.</title>
        <authorList>
            <person name="Spang A."/>
            <person name="Saw J.H."/>
            <person name="Jorgensen S.L."/>
            <person name="Zaremba-Niedzwiedzka K."/>
            <person name="Martijn J."/>
            <person name="Lind A.E."/>
            <person name="van Eijk R."/>
            <person name="Schleper C."/>
            <person name="Guy L."/>
            <person name="Ettema T.J."/>
        </authorList>
    </citation>
    <scope>NUCLEOTIDE SEQUENCE</scope>
</reference>
<dbReference type="AlphaFoldDB" id="A0A0F9SD47"/>
<gene>
    <name evidence="1" type="ORF">LCGC14_0866080</name>
</gene>
<comment type="caution">
    <text evidence="1">The sequence shown here is derived from an EMBL/GenBank/DDBJ whole genome shotgun (WGS) entry which is preliminary data.</text>
</comment>
<organism evidence="1">
    <name type="scientific">marine sediment metagenome</name>
    <dbReference type="NCBI Taxonomy" id="412755"/>
    <lineage>
        <taxon>unclassified sequences</taxon>
        <taxon>metagenomes</taxon>
        <taxon>ecological metagenomes</taxon>
    </lineage>
</organism>
<accession>A0A0F9SD47</accession>
<dbReference type="EMBL" id="LAZR01002650">
    <property type="protein sequence ID" value="KKN27293.1"/>
    <property type="molecule type" value="Genomic_DNA"/>
</dbReference>